<dbReference type="Proteomes" id="UP000198928">
    <property type="component" value="Unassembled WGS sequence"/>
</dbReference>
<protein>
    <submittedName>
        <fullName evidence="2">Uncharacterized protein</fullName>
    </submittedName>
</protein>
<organism evidence="2 3">
    <name type="scientific">Streptomyces pini</name>
    <dbReference type="NCBI Taxonomy" id="1520580"/>
    <lineage>
        <taxon>Bacteria</taxon>
        <taxon>Bacillati</taxon>
        <taxon>Actinomycetota</taxon>
        <taxon>Actinomycetes</taxon>
        <taxon>Kitasatosporales</taxon>
        <taxon>Streptomycetaceae</taxon>
        <taxon>Streptomyces</taxon>
    </lineage>
</organism>
<dbReference type="InterPro" id="IPR043991">
    <property type="entry name" value="Gp3-like"/>
</dbReference>
<gene>
    <name evidence="2" type="ORF">SAMN05192584_108223</name>
</gene>
<reference evidence="3" key="1">
    <citation type="submission" date="2016-10" db="EMBL/GenBank/DDBJ databases">
        <authorList>
            <person name="Varghese N."/>
            <person name="Submissions S."/>
        </authorList>
    </citation>
    <scope>NUCLEOTIDE SEQUENCE [LARGE SCALE GENOMIC DNA]</scope>
    <source>
        <strain evidence="3">PL19</strain>
    </source>
</reference>
<proteinExistence type="predicted"/>
<dbReference type="AlphaFoldDB" id="A0A1I4C4H6"/>
<dbReference type="Pfam" id="PF18897">
    <property type="entry name" value="Gp3-like"/>
    <property type="match status" value="1"/>
</dbReference>
<keyword evidence="3" id="KW-1185">Reference proteome</keyword>
<accession>A0A1I4C4H6</accession>
<evidence type="ECO:0000256" key="1">
    <source>
        <dbReference type="SAM" id="MobiDB-lite"/>
    </source>
</evidence>
<evidence type="ECO:0000313" key="3">
    <source>
        <dbReference type="Proteomes" id="UP000198928"/>
    </source>
</evidence>
<evidence type="ECO:0000313" key="2">
    <source>
        <dbReference type="EMBL" id="SFK75021.1"/>
    </source>
</evidence>
<dbReference type="EMBL" id="FOSG01000008">
    <property type="protein sequence ID" value="SFK75021.1"/>
    <property type="molecule type" value="Genomic_DNA"/>
</dbReference>
<feature type="region of interest" description="Disordered" evidence="1">
    <location>
        <begin position="333"/>
        <end position="353"/>
    </location>
</feature>
<sequence length="353" mass="38560">MGSRIMTMKRQAAELGRIRTGYSRPNSDPNKRPIPVKSKTFVLSSHSRDYVAAAAELYGGRVEEWTPQNTSIAQYRVITEATELRAILPTGDPLSQSYEMWSGGGCARRCDGEIEQKTRKPCLCRAQYGDDWHLRPPTQVCRPTSRISVMLPDLPDLGVWRLESKSYYAADAMAGGLDLVLEASGGRSMMPVRMWIEQRTAVRDGKTKQFPVVMVVPSLPKLRHALSGPISTAAALDPSTLERPAIEAGQAAVPDYADEARACRTADEVREVWRRARAAGHVDPKGDDELSRALMQIAEDITNGIDPRTGEVDDDNAVGPDDEGVYDVEVVDDGSEPPTAWPAVAQPGSGARS</sequence>
<name>A0A1I4C4H6_9ACTN</name>